<comment type="similarity">
    <text evidence="3">Belongs to the aldo/keto reductase family. Aldo/keto reductase 2 subfamily.</text>
</comment>
<evidence type="ECO:0000256" key="2">
    <source>
        <dbReference type="ARBA" id="ARBA00023002"/>
    </source>
</evidence>
<evidence type="ECO:0000256" key="1">
    <source>
        <dbReference type="ARBA" id="ARBA00022857"/>
    </source>
</evidence>
<dbReference type="Proteomes" id="UP001348817">
    <property type="component" value="Chromosome"/>
</dbReference>
<dbReference type="FunFam" id="3.20.20.100:FF:000005">
    <property type="entry name" value="NADP(H)-dependent aldo-keto reductase"/>
    <property type="match status" value="1"/>
</dbReference>
<evidence type="ECO:0000256" key="3">
    <source>
        <dbReference type="ARBA" id="ARBA00038157"/>
    </source>
</evidence>
<dbReference type="EMBL" id="AP025314">
    <property type="protein sequence ID" value="BDD09037.1"/>
    <property type="molecule type" value="Genomic_DNA"/>
</dbReference>
<evidence type="ECO:0000313" key="6">
    <source>
        <dbReference type="EMBL" id="BDD09037.1"/>
    </source>
</evidence>
<dbReference type="PANTHER" id="PTHR43364">
    <property type="entry name" value="NADH-SPECIFIC METHYLGLYOXAL REDUCTASE-RELATED"/>
    <property type="match status" value="1"/>
</dbReference>
<organism evidence="6 7">
    <name type="scientific">Fulvitalea axinellae</name>
    <dbReference type="NCBI Taxonomy" id="1182444"/>
    <lineage>
        <taxon>Bacteria</taxon>
        <taxon>Pseudomonadati</taxon>
        <taxon>Bacteroidota</taxon>
        <taxon>Cytophagia</taxon>
        <taxon>Cytophagales</taxon>
        <taxon>Persicobacteraceae</taxon>
        <taxon>Fulvitalea</taxon>
    </lineage>
</organism>
<accession>A0AAU9CUB6</accession>
<evidence type="ECO:0000256" key="4">
    <source>
        <dbReference type="ARBA" id="ARBA00070119"/>
    </source>
</evidence>
<dbReference type="KEGG" id="fax:FUAX_14690"/>
<gene>
    <name evidence="6" type="ORF">FUAX_14690</name>
</gene>
<reference evidence="6 7" key="1">
    <citation type="submission" date="2021-12" db="EMBL/GenBank/DDBJ databases">
        <title>Genome sequencing of bacteria with rrn-lacking chromosome and rrn-plasmid.</title>
        <authorList>
            <person name="Anda M."/>
            <person name="Iwasaki W."/>
        </authorList>
    </citation>
    <scope>NUCLEOTIDE SEQUENCE [LARGE SCALE GENOMIC DNA]</scope>
    <source>
        <strain evidence="6 7">DSM 100852</strain>
    </source>
</reference>
<dbReference type="PANTHER" id="PTHR43364:SF4">
    <property type="entry name" value="NAD(P)-LINKED OXIDOREDUCTASE SUPERFAMILY PROTEIN"/>
    <property type="match status" value="1"/>
</dbReference>
<evidence type="ECO:0000313" key="7">
    <source>
        <dbReference type="Proteomes" id="UP001348817"/>
    </source>
</evidence>
<keyword evidence="2" id="KW-0560">Oxidoreductase</keyword>
<protein>
    <recommendedName>
        <fullName evidence="4">Protein tas</fullName>
    </recommendedName>
</protein>
<dbReference type="AlphaFoldDB" id="A0AAU9CUB6"/>
<dbReference type="Gene3D" id="3.20.20.100">
    <property type="entry name" value="NADP-dependent oxidoreductase domain"/>
    <property type="match status" value="1"/>
</dbReference>
<keyword evidence="1" id="KW-0521">NADP</keyword>
<sequence>MKFNKLGNSDLLVSQLCLGTMTFGEQNTEKEGHDQINYALTKGVNFIDTAELYSVPARAETYGRTEEIIGSWIKKNRNKREDIILATKAAGPNDAFEYMRGVPNFSPQHLRKALHQSLNRLKTDYVDLYQLHWPERKTNFFGKLGYQHESDETGTDFDTVVDTLAKFISEGKISYFGLSNETPWGTMKFIEAAKKRGVADKLVSIQNPYSLLNRSYEVGMAEISIREKIGLLAYSPLGFGMLTGKYDDATPEDGRLSLFPKMARYSGDLARETAKRYNQLAKDNGLTPAQMALAFINSRPFLTSNIIGATTMDQLKENLSSVNISLSDEILTSIEEIHKSAPNPAP</sequence>
<keyword evidence="7" id="KW-1185">Reference proteome</keyword>
<dbReference type="Pfam" id="PF00248">
    <property type="entry name" value="Aldo_ket_red"/>
    <property type="match status" value="1"/>
</dbReference>
<dbReference type="CDD" id="cd19094">
    <property type="entry name" value="AKR_Tas-like"/>
    <property type="match status" value="1"/>
</dbReference>
<evidence type="ECO:0000259" key="5">
    <source>
        <dbReference type="Pfam" id="PF00248"/>
    </source>
</evidence>
<dbReference type="RefSeq" id="WP_338394260.1">
    <property type="nucleotide sequence ID" value="NZ_AP025314.1"/>
</dbReference>
<proteinExistence type="inferred from homology"/>
<dbReference type="SUPFAM" id="SSF51430">
    <property type="entry name" value="NAD(P)-linked oxidoreductase"/>
    <property type="match status" value="1"/>
</dbReference>
<feature type="domain" description="NADP-dependent oxidoreductase" evidence="5">
    <location>
        <begin position="16"/>
        <end position="337"/>
    </location>
</feature>
<name>A0AAU9CUB6_9BACT</name>
<dbReference type="InterPro" id="IPR050523">
    <property type="entry name" value="AKR_Detox_Biosynth"/>
</dbReference>
<dbReference type="InterPro" id="IPR023210">
    <property type="entry name" value="NADP_OxRdtase_dom"/>
</dbReference>
<dbReference type="GO" id="GO:0016491">
    <property type="term" value="F:oxidoreductase activity"/>
    <property type="evidence" value="ECO:0007669"/>
    <property type="project" value="UniProtKB-KW"/>
</dbReference>
<dbReference type="InterPro" id="IPR036812">
    <property type="entry name" value="NAD(P)_OxRdtase_dom_sf"/>
</dbReference>